<dbReference type="Proteomes" id="UP000265703">
    <property type="component" value="Unassembled WGS sequence"/>
</dbReference>
<reference evidence="1" key="1">
    <citation type="submission" date="2018-06" db="EMBL/GenBank/DDBJ databases">
        <title>Comparative genomics reveals the genomic features of Rhizophagus irregularis, R. cerebriforme, R. diaphanum and Gigaspora rosea, and their symbiotic lifestyle signature.</title>
        <authorList>
            <person name="Morin E."/>
            <person name="San Clemente H."/>
            <person name="Chen E.C.H."/>
            <person name="De La Providencia I."/>
            <person name="Hainaut M."/>
            <person name="Kuo A."/>
            <person name="Kohler A."/>
            <person name="Murat C."/>
            <person name="Tang N."/>
            <person name="Roy S."/>
            <person name="Loubradou J."/>
            <person name="Henrissat B."/>
            <person name="Grigoriev I.V."/>
            <person name="Corradi N."/>
            <person name="Roux C."/>
            <person name="Martin F.M."/>
        </authorList>
    </citation>
    <scope>NUCLEOTIDE SEQUENCE [LARGE SCALE GENOMIC DNA]</scope>
    <source>
        <strain evidence="1">DAOM 227022</strain>
    </source>
</reference>
<name>A0A397SBG6_9GLOM</name>
<evidence type="ECO:0000313" key="2">
    <source>
        <dbReference type="Proteomes" id="UP000265703"/>
    </source>
</evidence>
<proteinExistence type="predicted"/>
<dbReference type="EMBL" id="QKYT01000709">
    <property type="protein sequence ID" value="RIA82066.1"/>
    <property type="molecule type" value="Genomic_DNA"/>
</dbReference>
<comment type="caution">
    <text evidence="1">The sequence shown here is derived from an EMBL/GenBank/DDBJ whole genome shotgun (WGS) entry which is preliminary data.</text>
</comment>
<organism evidence="1 2">
    <name type="scientific">Glomus cerebriforme</name>
    <dbReference type="NCBI Taxonomy" id="658196"/>
    <lineage>
        <taxon>Eukaryota</taxon>
        <taxon>Fungi</taxon>
        <taxon>Fungi incertae sedis</taxon>
        <taxon>Mucoromycota</taxon>
        <taxon>Glomeromycotina</taxon>
        <taxon>Glomeromycetes</taxon>
        <taxon>Glomerales</taxon>
        <taxon>Glomeraceae</taxon>
        <taxon>Glomus</taxon>
    </lineage>
</organism>
<accession>A0A397SBG6</accession>
<keyword evidence="2" id="KW-1185">Reference proteome</keyword>
<dbReference type="AlphaFoldDB" id="A0A397SBG6"/>
<sequence length="253" mass="29806">MLRRSRLLNRILTREKLPPTSVHNPYLLRHLGIKHHCLLLNRQHVYNHIRHIKFNKFLHKPNSLFPLPPQWNRNTHRNKFIQDSELIDISDDIKSIDTTPLTTSTPVPRDISTHFNMISQNTPVVNTPIIDINVDDPTLNMSPGQRRRIRIRQERAASNKEKIRLYWENKAARERLLQDFRSRCKKFLSVHPFSLMSMFSASVGSHKKRNFNEEINEEFSLLDKLEVTLEPSTLYHAELASTLTYFQDEFHGA</sequence>
<evidence type="ECO:0000313" key="1">
    <source>
        <dbReference type="EMBL" id="RIA82066.1"/>
    </source>
</evidence>
<gene>
    <name evidence="1" type="ORF">C1645_835965</name>
</gene>
<protein>
    <submittedName>
        <fullName evidence="1">Uncharacterized protein</fullName>
    </submittedName>
</protein>